<dbReference type="STRING" id="1051891.A0A0C3KRF3"/>
<keyword evidence="4" id="KW-0547">Nucleotide-binding</keyword>
<sequence>ANPDHPEFKHCYQLLDVFKGTSIHCKHIFLVTEALGIDLHRYRERFKRWMLPAPAAKRVTKQTLLASDYLHRKCSILYT</sequence>
<proteinExistence type="predicted"/>
<keyword evidence="10" id="KW-1185">Reference proteome</keyword>
<dbReference type="Gene3D" id="3.30.200.20">
    <property type="entry name" value="Phosphorylase Kinase, domain 1"/>
    <property type="match status" value="1"/>
</dbReference>
<dbReference type="Proteomes" id="UP000054248">
    <property type="component" value="Unassembled WGS sequence"/>
</dbReference>
<evidence type="ECO:0000256" key="7">
    <source>
        <dbReference type="ARBA" id="ARBA00047899"/>
    </source>
</evidence>
<organism evidence="9 10">
    <name type="scientific">Tulasnella calospora MUT 4182</name>
    <dbReference type="NCBI Taxonomy" id="1051891"/>
    <lineage>
        <taxon>Eukaryota</taxon>
        <taxon>Fungi</taxon>
        <taxon>Dikarya</taxon>
        <taxon>Basidiomycota</taxon>
        <taxon>Agaricomycotina</taxon>
        <taxon>Agaricomycetes</taxon>
        <taxon>Cantharellales</taxon>
        <taxon>Tulasnellaceae</taxon>
        <taxon>Tulasnella</taxon>
    </lineage>
</organism>
<evidence type="ECO:0000313" key="10">
    <source>
        <dbReference type="Proteomes" id="UP000054248"/>
    </source>
</evidence>
<feature type="non-terminal residue" evidence="9">
    <location>
        <position position="1"/>
    </location>
</feature>
<dbReference type="InterPro" id="IPR011009">
    <property type="entry name" value="Kinase-like_dom_sf"/>
</dbReference>
<reference evidence="9 10" key="1">
    <citation type="submission" date="2014-04" db="EMBL/GenBank/DDBJ databases">
        <authorList>
            <consortium name="DOE Joint Genome Institute"/>
            <person name="Kuo A."/>
            <person name="Girlanda M."/>
            <person name="Perotto S."/>
            <person name="Kohler A."/>
            <person name="Nagy L.G."/>
            <person name="Floudas D."/>
            <person name="Copeland A."/>
            <person name="Barry K.W."/>
            <person name="Cichocki N."/>
            <person name="Veneault-Fourrey C."/>
            <person name="LaButti K."/>
            <person name="Lindquist E.A."/>
            <person name="Lipzen A."/>
            <person name="Lundell T."/>
            <person name="Morin E."/>
            <person name="Murat C."/>
            <person name="Sun H."/>
            <person name="Tunlid A."/>
            <person name="Henrissat B."/>
            <person name="Grigoriev I.V."/>
            <person name="Hibbett D.S."/>
            <person name="Martin F."/>
            <person name="Nordberg H.P."/>
            <person name="Cantor M.N."/>
            <person name="Hua S.X."/>
        </authorList>
    </citation>
    <scope>NUCLEOTIDE SEQUENCE [LARGE SCALE GENOMIC DNA]</scope>
    <source>
        <strain evidence="9 10">MUT 4182</strain>
    </source>
</reference>
<dbReference type="PANTHER" id="PTHR47634">
    <property type="entry name" value="PROTEIN KINASE DOMAIN-CONTAINING PROTEIN-RELATED"/>
    <property type="match status" value="1"/>
</dbReference>
<keyword evidence="5" id="KW-0418">Kinase</keyword>
<dbReference type="HOGENOM" id="CLU_2612706_0_0_1"/>
<feature type="non-terminal residue" evidence="9">
    <location>
        <position position="79"/>
    </location>
</feature>
<dbReference type="Gene3D" id="1.10.510.10">
    <property type="entry name" value="Transferase(Phosphotransferase) domain 1"/>
    <property type="match status" value="1"/>
</dbReference>
<keyword evidence="3" id="KW-0808">Transferase</keyword>
<dbReference type="GO" id="GO:0000245">
    <property type="term" value="P:spliceosomal complex assembly"/>
    <property type="evidence" value="ECO:0007669"/>
    <property type="project" value="TreeGrafter"/>
</dbReference>
<accession>A0A0C3KRF3</accession>
<reference evidence="10" key="2">
    <citation type="submission" date="2015-01" db="EMBL/GenBank/DDBJ databases">
        <title>Evolutionary Origins and Diversification of the Mycorrhizal Mutualists.</title>
        <authorList>
            <consortium name="DOE Joint Genome Institute"/>
            <consortium name="Mycorrhizal Genomics Consortium"/>
            <person name="Kohler A."/>
            <person name="Kuo A."/>
            <person name="Nagy L.G."/>
            <person name="Floudas D."/>
            <person name="Copeland A."/>
            <person name="Barry K.W."/>
            <person name="Cichocki N."/>
            <person name="Veneault-Fourrey C."/>
            <person name="LaButti K."/>
            <person name="Lindquist E.A."/>
            <person name="Lipzen A."/>
            <person name="Lundell T."/>
            <person name="Morin E."/>
            <person name="Murat C."/>
            <person name="Riley R."/>
            <person name="Ohm R."/>
            <person name="Sun H."/>
            <person name="Tunlid A."/>
            <person name="Henrissat B."/>
            <person name="Grigoriev I.V."/>
            <person name="Hibbett D.S."/>
            <person name="Martin F."/>
        </authorList>
    </citation>
    <scope>NUCLEOTIDE SEQUENCE [LARGE SCALE GENOMIC DNA]</scope>
    <source>
        <strain evidence="10">MUT 4182</strain>
    </source>
</reference>
<evidence type="ECO:0000256" key="8">
    <source>
        <dbReference type="ARBA" id="ARBA00048679"/>
    </source>
</evidence>
<protein>
    <recommendedName>
        <fullName evidence="1">non-specific serine/threonine protein kinase</fullName>
        <ecNumber evidence="1">2.7.11.1</ecNumber>
    </recommendedName>
</protein>
<dbReference type="GO" id="GO:0005524">
    <property type="term" value="F:ATP binding"/>
    <property type="evidence" value="ECO:0007669"/>
    <property type="project" value="UniProtKB-KW"/>
</dbReference>
<dbReference type="OrthoDB" id="5979581at2759"/>
<dbReference type="GO" id="GO:0050684">
    <property type="term" value="P:regulation of mRNA processing"/>
    <property type="evidence" value="ECO:0007669"/>
    <property type="project" value="TreeGrafter"/>
</dbReference>
<dbReference type="EMBL" id="KN823070">
    <property type="protein sequence ID" value="KIO24018.1"/>
    <property type="molecule type" value="Genomic_DNA"/>
</dbReference>
<evidence type="ECO:0000256" key="1">
    <source>
        <dbReference type="ARBA" id="ARBA00012513"/>
    </source>
</evidence>
<gene>
    <name evidence="9" type="ORF">M407DRAFT_51549</name>
</gene>
<dbReference type="PANTHER" id="PTHR47634:SF9">
    <property type="entry name" value="PROTEIN KINASE DOMAIN-CONTAINING PROTEIN-RELATED"/>
    <property type="match status" value="1"/>
</dbReference>
<comment type="catalytic activity">
    <reaction evidence="7">
        <text>L-threonyl-[protein] + ATP = O-phospho-L-threonyl-[protein] + ADP + H(+)</text>
        <dbReference type="Rhea" id="RHEA:46608"/>
        <dbReference type="Rhea" id="RHEA-COMP:11060"/>
        <dbReference type="Rhea" id="RHEA-COMP:11605"/>
        <dbReference type="ChEBI" id="CHEBI:15378"/>
        <dbReference type="ChEBI" id="CHEBI:30013"/>
        <dbReference type="ChEBI" id="CHEBI:30616"/>
        <dbReference type="ChEBI" id="CHEBI:61977"/>
        <dbReference type="ChEBI" id="CHEBI:456216"/>
        <dbReference type="EC" id="2.7.11.1"/>
    </reaction>
</comment>
<dbReference type="GO" id="GO:0005634">
    <property type="term" value="C:nucleus"/>
    <property type="evidence" value="ECO:0007669"/>
    <property type="project" value="TreeGrafter"/>
</dbReference>
<evidence type="ECO:0000256" key="3">
    <source>
        <dbReference type="ARBA" id="ARBA00022679"/>
    </source>
</evidence>
<dbReference type="GO" id="GO:0004674">
    <property type="term" value="F:protein serine/threonine kinase activity"/>
    <property type="evidence" value="ECO:0007669"/>
    <property type="project" value="UniProtKB-KW"/>
</dbReference>
<evidence type="ECO:0000256" key="6">
    <source>
        <dbReference type="ARBA" id="ARBA00022840"/>
    </source>
</evidence>
<name>A0A0C3KRF3_9AGAM</name>
<dbReference type="InterPro" id="IPR051334">
    <property type="entry name" value="SRPK"/>
</dbReference>
<keyword evidence="2" id="KW-0723">Serine/threonine-protein kinase</keyword>
<dbReference type="SUPFAM" id="SSF56112">
    <property type="entry name" value="Protein kinase-like (PK-like)"/>
    <property type="match status" value="1"/>
</dbReference>
<evidence type="ECO:0000256" key="5">
    <source>
        <dbReference type="ARBA" id="ARBA00022777"/>
    </source>
</evidence>
<keyword evidence="6" id="KW-0067">ATP-binding</keyword>
<evidence type="ECO:0000313" key="9">
    <source>
        <dbReference type="EMBL" id="KIO24018.1"/>
    </source>
</evidence>
<dbReference type="EC" id="2.7.11.1" evidence="1"/>
<comment type="catalytic activity">
    <reaction evidence="8">
        <text>L-seryl-[protein] + ATP = O-phospho-L-seryl-[protein] + ADP + H(+)</text>
        <dbReference type="Rhea" id="RHEA:17989"/>
        <dbReference type="Rhea" id="RHEA-COMP:9863"/>
        <dbReference type="Rhea" id="RHEA-COMP:11604"/>
        <dbReference type="ChEBI" id="CHEBI:15378"/>
        <dbReference type="ChEBI" id="CHEBI:29999"/>
        <dbReference type="ChEBI" id="CHEBI:30616"/>
        <dbReference type="ChEBI" id="CHEBI:83421"/>
        <dbReference type="ChEBI" id="CHEBI:456216"/>
        <dbReference type="EC" id="2.7.11.1"/>
    </reaction>
</comment>
<dbReference type="AlphaFoldDB" id="A0A0C3KRF3"/>
<dbReference type="GO" id="GO:0005737">
    <property type="term" value="C:cytoplasm"/>
    <property type="evidence" value="ECO:0007669"/>
    <property type="project" value="TreeGrafter"/>
</dbReference>
<evidence type="ECO:0000256" key="2">
    <source>
        <dbReference type="ARBA" id="ARBA00022527"/>
    </source>
</evidence>
<evidence type="ECO:0000256" key="4">
    <source>
        <dbReference type="ARBA" id="ARBA00022741"/>
    </source>
</evidence>